<evidence type="ECO:0000313" key="2">
    <source>
        <dbReference type="EMBL" id="TRW49745.1"/>
    </source>
</evidence>
<evidence type="ECO:0000313" key="3">
    <source>
        <dbReference type="Proteomes" id="UP000320359"/>
    </source>
</evidence>
<proteinExistence type="predicted"/>
<dbReference type="AlphaFoldDB" id="A0A552X426"/>
<organism evidence="2 3">
    <name type="scientific">Aliidiomarina halalkaliphila</name>
    <dbReference type="NCBI Taxonomy" id="2593535"/>
    <lineage>
        <taxon>Bacteria</taxon>
        <taxon>Pseudomonadati</taxon>
        <taxon>Pseudomonadota</taxon>
        <taxon>Gammaproteobacteria</taxon>
        <taxon>Alteromonadales</taxon>
        <taxon>Idiomarinaceae</taxon>
        <taxon>Aliidiomarina</taxon>
    </lineage>
</organism>
<keyword evidence="3" id="KW-1185">Reference proteome</keyword>
<dbReference type="InterPro" id="IPR006597">
    <property type="entry name" value="Sel1-like"/>
</dbReference>
<dbReference type="SMART" id="SM00671">
    <property type="entry name" value="SEL1"/>
    <property type="match status" value="1"/>
</dbReference>
<dbReference type="InterPro" id="IPR011990">
    <property type="entry name" value="TPR-like_helical_dom_sf"/>
</dbReference>
<sequence>MNPIAKLTFLISFLCLSILPNSHAQPMSEGLKAYDKENYETAYEVFQYRFQTRSKQAAFMLATMYLVGEGVSPNPIEGYAYLQIASDLNDPRATDMLEPWLEQTDAGIIEQVRHRADELKSQIKISYKKALDELDWRYNVERTRERRTRISRPSISYPPFRHGALTSFISSYLIAPDGSTSAIRHVGWSLRDFRSVVERDISNWKFEQDEFPSPAYSGFTFGSYLSKEGVLEFNQQLAERFPKAIRGDEESQYSMAIFMRNAKRTDAWEVVYDSELNSTPPKPFFQHIDAFDNLRDLSARRIPSVIPKALPKFIVRRENRESAFDRWLDDTKADDESLLQEAVDSAMPRISRHLRSRRFDDGEYVVTFNEKDNVLEFRKPQYQPEWSLHLYWEWQAATNGSYYHQLRYALWNPASSSWAHYLIEKGDTLVMSHRGLYLLRFGRDDETIEQGLAYLQRAAEAGESMAIEALTMINVSSN</sequence>
<dbReference type="SUPFAM" id="SSF81901">
    <property type="entry name" value="HCP-like"/>
    <property type="match status" value="1"/>
</dbReference>
<keyword evidence="1" id="KW-0732">Signal</keyword>
<evidence type="ECO:0000256" key="1">
    <source>
        <dbReference type="SAM" id="SignalP"/>
    </source>
</evidence>
<protein>
    <submittedName>
        <fullName evidence="2">SEL1-like repeat protein</fullName>
    </submittedName>
</protein>
<dbReference type="Pfam" id="PF08238">
    <property type="entry name" value="Sel1"/>
    <property type="match status" value="2"/>
</dbReference>
<dbReference type="OrthoDB" id="5769052at2"/>
<dbReference type="Gene3D" id="1.25.40.10">
    <property type="entry name" value="Tetratricopeptide repeat domain"/>
    <property type="match status" value="1"/>
</dbReference>
<reference evidence="2 3" key="1">
    <citation type="submission" date="2019-07" db="EMBL/GenBank/DDBJ databases">
        <authorList>
            <person name="Yang M."/>
            <person name="Zhao D."/>
            <person name="Xiang H."/>
        </authorList>
    </citation>
    <scope>NUCLEOTIDE SEQUENCE [LARGE SCALE GENOMIC DNA]</scope>
    <source>
        <strain evidence="2 3">IM1326</strain>
    </source>
</reference>
<name>A0A552X426_9GAMM</name>
<comment type="caution">
    <text evidence="2">The sequence shown here is derived from an EMBL/GenBank/DDBJ whole genome shotgun (WGS) entry which is preliminary data.</text>
</comment>
<feature type="chain" id="PRO_5022221565" evidence="1">
    <location>
        <begin position="25"/>
        <end position="478"/>
    </location>
</feature>
<dbReference type="EMBL" id="VJWL01000001">
    <property type="protein sequence ID" value="TRW49745.1"/>
    <property type="molecule type" value="Genomic_DNA"/>
</dbReference>
<accession>A0A552X426</accession>
<feature type="signal peptide" evidence="1">
    <location>
        <begin position="1"/>
        <end position="24"/>
    </location>
</feature>
<dbReference type="Proteomes" id="UP000320359">
    <property type="component" value="Unassembled WGS sequence"/>
</dbReference>
<gene>
    <name evidence="2" type="ORF">FM042_02490</name>
</gene>